<comment type="subcellular location">
    <subcellularLocation>
        <location evidence="1">Membrane</location>
        <topology evidence="1">Multi-pass membrane protein</topology>
    </subcellularLocation>
</comment>
<evidence type="ECO:0000313" key="7">
    <source>
        <dbReference type="Proteomes" id="UP000660729"/>
    </source>
</evidence>
<gene>
    <name evidence="6" type="ORF">HII31_09762</name>
</gene>
<dbReference type="PANTHER" id="PTHR31465">
    <property type="entry name" value="PROTEIN RTA1-RELATED"/>
    <property type="match status" value="1"/>
</dbReference>
<keyword evidence="7" id="KW-1185">Reference proteome</keyword>
<protein>
    <submittedName>
        <fullName evidence="6">Protein RTM1</fullName>
    </submittedName>
</protein>
<reference evidence="6" key="1">
    <citation type="submission" date="2020-04" db="EMBL/GenBank/DDBJ databases">
        <title>Draft genome resource of the tomato pathogen Pseudocercospora fuligena.</title>
        <authorList>
            <person name="Zaccaron A."/>
        </authorList>
    </citation>
    <scope>NUCLEOTIDE SEQUENCE</scope>
    <source>
        <strain evidence="6">PF001</strain>
    </source>
</reference>
<dbReference type="EMBL" id="JABCIY010000204">
    <property type="protein sequence ID" value="KAF7188839.1"/>
    <property type="molecule type" value="Genomic_DNA"/>
</dbReference>
<evidence type="ECO:0000256" key="5">
    <source>
        <dbReference type="SAM" id="Phobius"/>
    </source>
</evidence>
<sequence>MDANVDTSNGGEARWIGLPYDVNTAASLTFIASFGLGTIIHLIQMCWLKTWFFIPFLIGCIMETFGYYGRYWLSQEPENFKAYVLYDLLVLPAPIFLAATMYMSISRIILALDAAELSPVRPKWFSKMFVMGDVICFLVQIAGTGMTVTISEKMQKIGQIVVVVGLVFQILVFVCFIWLVVVFYRRCGRQDGAKDVGLKWRRYVLALLAASGCIVLRNLVIGIQHAQGADGFVASHEVFAYLFEAVPIFAVVCIFAVYQPGRLQKSVRGLKMGSSESDSIPMVQSEEPTLPIMDLHESGRRYEAYRP</sequence>
<dbReference type="InterPro" id="IPR007568">
    <property type="entry name" value="RTA1"/>
</dbReference>
<feature type="transmembrane region" description="Helical" evidence="5">
    <location>
        <begin position="238"/>
        <end position="258"/>
    </location>
</feature>
<keyword evidence="2 5" id="KW-0812">Transmembrane</keyword>
<keyword evidence="4 5" id="KW-0472">Membrane</keyword>
<dbReference type="OrthoDB" id="3358017at2759"/>
<dbReference type="PANTHER" id="PTHR31465:SF17">
    <property type="entry name" value="DOMAIN PROTEIN, PUTATIVE (AFU_ORTHOLOGUE AFUA_5G09900)-RELATED"/>
    <property type="match status" value="1"/>
</dbReference>
<proteinExistence type="predicted"/>
<keyword evidence="3 5" id="KW-1133">Transmembrane helix</keyword>
<feature type="transmembrane region" description="Helical" evidence="5">
    <location>
        <begin position="204"/>
        <end position="226"/>
    </location>
</feature>
<name>A0A8H6RDB1_9PEZI</name>
<dbReference type="Proteomes" id="UP000660729">
    <property type="component" value="Unassembled WGS sequence"/>
</dbReference>
<evidence type="ECO:0000256" key="3">
    <source>
        <dbReference type="ARBA" id="ARBA00022989"/>
    </source>
</evidence>
<evidence type="ECO:0000313" key="6">
    <source>
        <dbReference type="EMBL" id="KAF7188839.1"/>
    </source>
</evidence>
<dbReference type="Pfam" id="PF04479">
    <property type="entry name" value="RTA1"/>
    <property type="match status" value="1"/>
</dbReference>
<feature type="transmembrane region" description="Helical" evidence="5">
    <location>
        <begin position="124"/>
        <end position="148"/>
    </location>
</feature>
<organism evidence="6 7">
    <name type="scientific">Pseudocercospora fuligena</name>
    <dbReference type="NCBI Taxonomy" id="685502"/>
    <lineage>
        <taxon>Eukaryota</taxon>
        <taxon>Fungi</taxon>
        <taxon>Dikarya</taxon>
        <taxon>Ascomycota</taxon>
        <taxon>Pezizomycotina</taxon>
        <taxon>Dothideomycetes</taxon>
        <taxon>Dothideomycetidae</taxon>
        <taxon>Mycosphaerellales</taxon>
        <taxon>Mycosphaerellaceae</taxon>
        <taxon>Pseudocercospora</taxon>
    </lineage>
</organism>
<dbReference type="GO" id="GO:0016020">
    <property type="term" value="C:membrane"/>
    <property type="evidence" value="ECO:0007669"/>
    <property type="project" value="UniProtKB-SubCell"/>
</dbReference>
<accession>A0A8H6RDB1</accession>
<feature type="transmembrane region" description="Helical" evidence="5">
    <location>
        <begin position="89"/>
        <end position="112"/>
    </location>
</feature>
<feature type="transmembrane region" description="Helical" evidence="5">
    <location>
        <begin position="160"/>
        <end position="184"/>
    </location>
</feature>
<evidence type="ECO:0000256" key="4">
    <source>
        <dbReference type="ARBA" id="ARBA00023136"/>
    </source>
</evidence>
<dbReference type="AlphaFoldDB" id="A0A8H6RDB1"/>
<evidence type="ECO:0000256" key="1">
    <source>
        <dbReference type="ARBA" id="ARBA00004141"/>
    </source>
</evidence>
<feature type="transmembrane region" description="Helical" evidence="5">
    <location>
        <begin position="24"/>
        <end position="43"/>
    </location>
</feature>
<evidence type="ECO:0000256" key="2">
    <source>
        <dbReference type="ARBA" id="ARBA00022692"/>
    </source>
</evidence>
<comment type="caution">
    <text evidence="6">The sequence shown here is derived from an EMBL/GenBank/DDBJ whole genome shotgun (WGS) entry which is preliminary data.</text>
</comment>
<feature type="transmembrane region" description="Helical" evidence="5">
    <location>
        <begin position="50"/>
        <end position="69"/>
    </location>
</feature>